<evidence type="ECO:0000256" key="1">
    <source>
        <dbReference type="SAM" id="MobiDB-lite"/>
    </source>
</evidence>
<feature type="compositionally biased region" description="Polar residues" evidence="1">
    <location>
        <begin position="176"/>
        <end position="193"/>
    </location>
</feature>
<evidence type="ECO:0000313" key="3">
    <source>
        <dbReference type="Proteomes" id="UP001444661"/>
    </source>
</evidence>
<proteinExistence type="predicted"/>
<feature type="compositionally biased region" description="Low complexity" evidence="1">
    <location>
        <begin position="160"/>
        <end position="175"/>
    </location>
</feature>
<accession>A0ABR1UC91</accession>
<name>A0ABR1UC91_9PEZI</name>
<sequence>MEPSGEGAGMHEPRYSAMETRLNAYWVDATIHDFVTKLRHEPVTKRSAKVRSYLDDELPELRDMIRAQWSLGDGWSLSEYGDIQNNYVYEALERLEIWRLKLEDKARVDEASTAAYLARVGEADENGESNPRTGSSSEHNDSTSPFNPVESSDTRQPTLSKEGSSGEDGSFESPSLVQNVDTSQSTLPQQDSKLGNADGPISGASSLPTPKPSSP</sequence>
<feature type="compositionally biased region" description="Polar residues" evidence="1">
    <location>
        <begin position="128"/>
        <end position="159"/>
    </location>
</feature>
<dbReference type="EMBL" id="JAQQWK010000001">
    <property type="protein sequence ID" value="KAK8056500.1"/>
    <property type="molecule type" value="Genomic_DNA"/>
</dbReference>
<protein>
    <submittedName>
        <fullName evidence="2">Uncharacterized protein</fullName>
    </submittedName>
</protein>
<gene>
    <name evidence="2" type="ORF">PG993_001727</name>
</gene>
<reference evidence="2 3" key="1">
    <citation type="submission" date="2023-01" db="EMBL/GenBank/DDBJ databases">
        <title>Analysis of 21 Apiospora genomes using comparative genomics revels a genus with tremendous synthesis potential of carbohydrate active enzymes and secondary metabolites.</title>
        <authorList>
            <person name="Sorensen T."/>
        </authorList>
    </citation>
    <scope>NUCLEOTIDE SEQUENCE [LARGE SCALE GENOMIC DNA]</scope>
    <source>
        <strain evidence="2 3">CBS 33761</strain>
    </source>
</reference>
<evidence type="ECO:0000313" key="2">
    <source>
        <dbReference type="EMBL" id="KAK8056500.1"/>
    </source>
</evidence>
<comment type="caution">
    <text evidence="2">The sequence shown here is derived from an EMBL/GenBank/DDBJ whole genome shotgun (WGS) entry which is preliminary data.</text>
</comment>
<keyword evidence="3" id="KW-1185">Reference proteome</keyword>
<dbReference type="Proteomes" id="UP001444661">
    <property type="component" value="Unassembled WGS sequence"/>
</dbReference>
<feature type="region of interest" description="Disordered" evidence="1">
    <location>
        <begin position="119"/>
        <end position="215"/>
    </location>
</feature>
<organism evidence="2 3">
    <name type="scientific">Apiospora rasikravindrae</name>
    <dbReference type="NCBI Taxonomy" id="990691"/>
    <lineage>
        <taxon>Eukaryota</taxon>
        <taxon>Fungi</taxon>
        <taxon>Dikarya</taxon>
        <taxon>Ascomycota</taxon>
        <taxon>Pezizomycotina</taxon>
        <taxon>Sordariomycetes</taxon>
        <taxon>Xylariomycetidae</taxon>
        <taxon>Amphisphaeriales</taxon>
        <taxon>Apiosporaceae</taxon>
        <taxon>Apiospora</taxon>
    </lineage>
</organism>